<feature type="domain" description="Alpha galactosidase A C-terminal" evidence="3">
    <location>
        <begin position="1"/>
        <end position="87"/>
    </location>
</feature>
<keyword evidence="1" id="KW-1015">Disulfide bond</keyword>
<name>A0A8X7BVJ4_9ARAC</name>
<reference evidence="4" key="1">
    <citation type="submission" date="2020-08" db="EMBL/GenBank/DDBJ databases">
        <title>Multicomponent nature underlies the extraordinary mechanical properties of spider dragline silk.</title>
        <authorList>
            <person name="Kono N."/>
            <person name="Nakamura H."/>
            <person name="Mori M."/>
            <person name="Yoshida Y."/>
            <person name="Ohtoshi R."/>
            <person name="Malay A.D."/>
            <person name="Moran D.A.P."/>
            <person name="Tomita M."/>
            <person name="Numata K."/>
            <person name="Arakawa K."/>
        </authorList>
    </citation>
    <scope>NUCLEOTIDE SEQUENCE</scope>
</reference>
<dbReference type="InterPro" id="IPR035373">
    <property type="entry name" value="Melibiase/NAGA_C"/>
</dbReference>
<comment type="caution">
    <text evidence="4">The sequence shown here is derived from an EMBL/GenBank/DDBJ whole genome shotgun (WGS) entry which is preliminary data.</text>
</comment>
<evidence type="ECO:0000256" key="2">
    <source>
        <dbReference type="ARBA" id="ARBA00023180"/>
    </source>
</evidence>
<dbReference type="Gene3D" id="2.60.40.1180">
    <property type="entry name" value="Golgi alpha-mannosidase II"/>
    <property type="match status" value="1"/>
</dbReference>
<evidence type="ECO:0000313" key="4">
    <source>
        <dbReference type="EMBL" id="GFY45495.1"/>
    </source>
</evidence>
<dbReference type="Pfam" id="PF17450">
    <property type="entry name" value="Melibiase_2_C"/>
    <property type="match status" value="1"/>
</dbReference>
<dbReference type="AlphaFoldDB" id="A0A8X7BVJ4"/>
<sequence>MGIMVQKNGNIEIWTRLISPLSKDSKYSYSIVVFNRNTLGSVTNVSIKLDSIGLNSPNCYSIYNVFDSEHITKYCPQDTLKIQVNPSRPSMVVVKVLN</sequence>
<keyword evidence="5" id="KW-1185">Reference proteome</keyword>
<dbReference type="SUPFAM" id="SSF51011">
    <property type="entry name" value="Glycosyl hydrolase domain"/>
    <property type="match status" value="1"/>
</dbReference>
<proteinExistence type="predicted"/>
<evidence type="ECO:0000313" key="5">
    <source>
        <dbReference type="Proteomes" id="UP000886998"/>
    </source>
</evidence>
<gene>
    <name evidence="4" type="primary">NCL1_47008</name>
    <name evidence="4" type="ORF">TNIN_422981</name>
</gene>
<accession>A0A8X7BVJ4</accession>
<dbReference type="InterPro" id="IPR013780">
    <property type="entry name" value="Glyco_hydro_b"/>
</dbReference>
<dbReference type="EMBL" id="BMAV01004891">
    <property type="protein sequence ID" value="GFY45495.1"/>
    <property type="molecule type" value="Genomic_DNA"/>
</dbReference>
<organism evidence="4 5">
    <name type="scientific">Trichonephila inaurata madagascariensis</name>
    <dbReference type="NCBI Taxonomy" id="2747483"/>
    <lineage>
        <taxon>Eukaryota</taxon>
        <taxon>Metazoa</taxon>
        <taxon>Ecdysozoa</taxon>
        <taxon>Arthropoda</taxon>
        <taxon>Chelicerata</taxon>
        <taxon>Arachnida</taxon>
        <taxon>Araneae</taxon>
        <taxon>Araneomorphae</taxon>
        <taxon>Entelegynae</taxon>
        <taxon>Araneoidea</taxon>
        <taxon>Nephilidae</taxon>
        <taxon>Trichonephila</taxon>
        <taxon>Trichonephila inaurata</taxon>
    </lineage>
</organism>
<evidence type="ECO:0000259" key="3">
    <source>
        <dbReference type="Pfam" id="PF17450"/>
    </source>
</evidence>
<dbReference type="OrthoDB" id="5795902at2759"/>
<dbReference type="Proteomes" id="UP000886998">
    <property type="component" value="Unassembled WGS sequence"/>
</dbReference>
<protein>
    <submittedName>
        <fullName evidence="4">Alpha-galactosidase</fullName>
    </submittedName>
</protein>
<evidence type="ECO:0000256" key="1">
    <source>
        <dbReference type="ARBA" id="ARBA00023157"/>
    </source>
</evidence>
<keyword evidence="2" id="KW-0325">Glycoprotein</keyword>